<protein>
    <recommendedName>
        <fullName evidence="2">Anti-sigma-M factor RsmA</fullName>
    </recommendedName>
</protein>
<gene>
    <name evidence="1" type="ORF">FNL38_10453</name>
</gene>
<organism evidence="1">
    <name type="scientific">Nocardia globerula</name>
    <dbReference type="NCBI Taxonomy" id="1818"/>
    <lineage>
        <taxon>Bacteria</taxon>
        <taxon>Bacillati</taxon>
        <taxon>Actinomycetota</taxon>
        <taxon>Actinomycetes</taxon>
        <taxon>Mycobacteriales</taxon>
        <taxon>Nocardiaceae</taxon>
        <taxon>Nocardia</taxon>
    </lineage>
</organism>
<dbReference type="AlphaFoldDB" id="A0A652YPE3"/>
<sequence length="236" mass="25039">MNDSYVPAPPFSEDLLADLHGGVLDPETSAALWVLVDDDPDALAFVSKLDNVSHSLRTWDERIAPHEPMPPELAARIHSALDSEWKQQQTQHDSDSNVISIARSRRRLLMGGAAAAAAVAVVAVLIAVRPTEPNAVITAQPTPTVSENPTPERFLTLIGSKDLGPLEDPLKLAGCLQANGFSQDEPLLGSGEVSVDGNPAVVLLLRGTQPRQITILAVGPECSTDKPNTLSVNTIG</sequence>
<comment type="caution">
    <text evidence="1">The sequence shown here is derived from an EMBL/GenBank/DDBJ whole genome shotgun (WGS) entry which is preliminary data.</text>
</comment>
<dbReference type="EMBL" id="VNIQ01000004">
    <property type="protein sequence ID" value="TYQ03688.1"/>
    <property type="molecule type" value="Genomic_DNA"/>
</dbReference>
<accession>A0A652YPE3</accession>
<proteinExistence type="predicted"/>
<reference evidence="1" key="1">
    <citation type="submission" date="2019-07" db="EMBL/GenBank/DDBJ databases">
        <title>Genomic Encyclopedia of Type Strains, Phase IV (KMG-IV): sequencing the most valuable type-strain genomes for metagenomic binning, comparative biology and taxonomic classification.</title>
        <authorList>
            <person name="Goeker M."/>
        </authorList>
    </citation>
    <scope>NUCLEOTIDE SEQUENCE</scope>
    <source>
        <strain evidence="1">DSM 44596</strain>
    </source>
</reference>
<evidence type="ECO:0000313" key="1">
    <source>
        <dbReference type="EMBL" id="TYQ03688.1"/>
    </source>
</evidence>
<name>A0A652YPE3_NOCGL</name>
<evidence type="ECO:0008006" key="2">
    <source>
        <dbReference type="Google" id="ProtNLM"/>
    </source>
</evidence>